<feature type="region of interest" description="Disordered" evidence="1">
    <location>
        <begin position="537"/>
        <end position="568"/>
    </location>
</feature>
<dbReference type="EMBL" id="JAVYJV010000004">
    <property type="protein sequence ID" value="KAK4372544.1"/>
    <property type="molecule type" value="Genomic_DNA"/>
</dbReference>
<dbReference type="PANTHER" id="PTHR46238:SF8">
    <property type="entry name" value="ENDONUCLEASE_EXONUCLEASE_PHOSPHATASE DOMAIN-CONTAINING PROTEIN"/>
    <property type="match status" value="1"/>
</dbReference>
<protein>
    <recommendedName>
        <fullName evidence="2">Ycf2 N-terminal domain-containing protein</fullName>
    </recommendedName>
</protein>
<accession>A0AAE1SMP7</accession>
<evidence type="ECO:0000313" key="4">
    <source>
        <dbReference type="Proteomes" id="UP001291623"/>
    </source>
</evidence>
<comment type="caution">
    <text evidence="3">The sequence shown here is derived from an EMBL/GenBank/DDBJ whole genome shotgun (WGS) entry which is preliminary data.</text>
</comment>
<gene>
    <name evidence="3" type="ORF">RND71_007928</name>
</gene>
<keyword evidence="4" id="KW-1185">Reference proteome</keyword>
<dbReference type="Proteomes" id="UP001291623">
    <property type="component" value="Unassembled WGS sequence"/>
</dbReference>
<evidence type="ECO:0000259" key="2">
    <source>
        <dbReference type="Pfam" id="PF05695"/>
    </source>
</evidence>
<dbReference type="PANTHER" id="PTHR46238">
    <property type="entry name" value="REVERSE TRANSCRIPTASE DOMAIN-CONTAINING PROTEIN"/>
    <property type="match status" value="1"/>
</dbReference>
<dbReference type="InterPro" id="IPR056777">
    <property type="entry name" value="Ycf2_N"/>
</dbReference>
<reference evidence="3" key="1">
    <citation type="submission" date="2023-12" db="EMBL/GenBank/DDBJ databases">
        <title>Genome assembly of Anisodus tanguticus.</title>
        <authorList>
            <person name="Wang Y.-J."/>
        </authorList>
    </citation>
    <scope>NUCLEOTIDE SEQUENCE</scope>
    <source>
        <strain evidence="3">KB-2021</strain>
        <tissue evidence="3">Leaf</tissue>
    </source>
</reference>
<feature type="compositionally biased region" description="Polar residues" evidence="1">
    <location>
        <begin position="558"/>
        <end position="567"/>
    </location>
</feature>
<feature type="domain" description="Ycf2 N-terminal" evidence="2">
    <location>
        <begin position="133"/>
        <end position="175"/>
    </location>
</feature>
<organism evidence="3 4">
    <name type="scientific">Anisodus tanguticus</name>
    <dbReference type="NCBI Taxonomy" id="243964"/>
    <lineage>
        <taxon>Eukaryota</taxon>
        <taxon>Viridiplantae</taxon>
        <taxon>Streptophyta</taxon>
        <taxon>Embryophyta</taxon>
        <taxon>Tracheophyta</taxon>
        <taxon>Spermatophyta</taxon>
        <taxon>Magnoliopsida</taxon>
        <taxon>eudicotyledons</taxon>
        <taxon>Gunneridae</taxon>
        <taxon>Pentapetalae</taxon>
        <taxon>asterids</taxon>
        <taxon>lamiids</taxon>
        <taxon>Solanales</taxon>
        <taxon>Solanaceae</taxon>
        <taxon>Solanoideae</taxon>
        <taxon>Hyoscyameae</taxon>
        <taxon>Anisodus</taxon>
    </lineage>
</organism>
<proteinExistence type="predicted"/>
<evidence type="ECO:0000313" key="3">
    <source>
        <dbReference type="EMBL" id="KAK4372544.1"/>
    </source>
</evidence>
<sequence length="649" mass="73336">MEALTRLPVAGNIQQIASEEAGRHKLAANIQRELREADEANLIDEEGVSIGLPFNASIFALIVQSPRHALLADMHVFGLRPLSDPLHLGDLLQRNVSQKKAWKPLVQVAILSNYASTHTRIVKVKKASFLLCSLFRGRASSELQTEFEKVKSLMIPSSMIELRKLLDSFIFSELCKSLNSAEEIGLEVNDDKPISVRKKAKLELIDNGFAASSCCSEEHHSIVSFPKDKGISSHLNVATVRNSSMVNPGPEGCSEGAILHQEEHSKIHLESNSCYIEVYYVLSVDGLLADFGAANGVTKRWSANSREAIPYDIVPIDETRSGVNAKLEVWRQTLESKGFRLSHSKKGSFKYLGSIIQGNGEIDDDVTHRIGPGWMKWRLASGVLCDKKVPPKLKGKFYRVVVKPTMLYGVECWPVKTSHIQKIKVAEMRMLRWMCGHTRRDRIRNDDIREKVGVALVDDKMREARLRWFRHVQRRDTDAPVRRCERLAMDGFRRGRGRPKKYRGKVIRRDMTQVQLTEDMTLDRGLWRTRIRVEEYRGSPGNSRSTYQGGGEEHQERSTAGTDNTGSRAVAVKIPTRVQKFCSRAEDVPHPLATKMYYSQRQLRLRSALSHLYYEASCSDSGSEFACPKVLKRLSKIDFDALRLNPSKP</sequence>
<name>A0AAE1SMP7_9SOLA</name>
<evidence type="ECO:0000256" key="1">
    <source>
        <dbReference type="SAM" id="MobiDB-lite"/>
    </source>
</evidence>
<dbReference type="AlphaFoldDB" id="A0AAE1SMP7"/>
<dbReference type="Pfam" id="PF05695">
    <property type="entry name" value="Ycf2"/>
    <property type="match status" value="1"/>
</dbReference>